<evidence type="ECO:0000313" key="1">
    <source>
        <dbReference type="EMBL" id="TRV21746.1"/>
    </source>
</evidence>
<name>A0A552LNF0_9CHRO</name>
<accession>A0A552LNF0</accession>
<dbReference type="Proteomes" id="UP000318616">
    <property type="component" value="Unassembled WGS sequence"/>
</dbReference>
<gene>
    <name evidence="1" type="ORF">EWV88_14600</name>
</gene>
<evidence type="ECO:0000313" key="2">
    <source>
        <dbReference type="Proteomes" id="UP000318616"/>
    </source>
</evidence>
<comment type="caution">
    <text evidence="1">The sequence shown here is derived from an EMBL/GenBank/DDBJ whole genome shotgun (WGS) entry which is preliminary data.</text>
</comment>
<dbReference type="AlphaFoldDB" id="A0A552LNF0"/>
<protein>
    <submittedName>
        <fullName evidence="1">Uncharacterized protein</fullName>
    </submittedName>
</protein>
<dbReference type="EMBL" id="SFAP01000177">
    <property type="protein sequence ID" value="TRV21746.1"/>
    <property type="molecule type" value="Genomic_DNA"/>
</dbReference>
<sequence length="119" mass="13458">MFNPLEPLSTIYARIHDSVEKWNEPAQVANQITNVAEQVVDFLNQVPGMTEAHSRDFKQATPRFTLRDGSVLKIYKNPVGVHHVFIADREGKMIFGGFVGWIHTEGLNHAIAAIKREFT</sequence>
<organism evidence="1 2">
    <name type="scientific">Microcystis wesenbergii Mw_MB_S_20031200_S109D</name>
    <dbReference type="NCBI Taxonomy" id="2486241"/>
    <lineage>
        <taxon>Bacteria</taxon>
        <taxon>Bacillati</taxon>
        <taxon>Cyanobacteriota</taxon>
        <taxon>Cyanophyceae</taxon>
        <taxon>Oscillatoriophycideae</taxon>
        <taxon>Chroococcales</taxon>
        <taxon>Microcystaceae</taxon>
        <taxon>Microcystis</taxon>
    </lineage>
</organism>
<reference evidence="1 2" key="1">
    <citation type="submission" date="2019-01" db="EMBL/GenBank/DDBJ databases">
        <title>Coherence of Microcystis species and biogeography revealed through population genomics.</title>
        <authorList>
            <person name="Perez-Carrascal O.M."/>
            <person name="Terrat Y."/>
            <person name="Giani A."/>
            <person name="Fortin N."/>
            <person name="Tromas N."/>
            <person name="Shapiro B.J."/>
        </authorList>
    </citation>
    <scope>NUCLEOTIDE SEQUENCE [LARGE SCALE GENOMIC DNA]</scope>
    <source>
        <strain evidence="1">Mw_MB_S_20031200_S109D</strain>
    </source>
</reference>
<proteinExistence type="predicted"/>